<dbReference type="InterPro" id="IPR003593">
    <property type="entry name" value="AAA+_ATPase"/>
</dbReference>
<dbReference type="InterPro" id="IPR004390">
    <property type="entry name" value="SR_rcpt_FtsY"/>
</dbReference>
<feature type="compositionally biased region" description="Low complexity" evidence="10">
    <location>
        <begin position="29"/>
        <end position="50"/>
    </location>
</feature>
<evidence type="ECO:0000256" key="5">
    <source>
        <dbReference type="ARBA" id="ARBA00023134"/>
    </source>
</evidence>
<feature type="compositionally biased region" description="Low complexity" evidence="10">
    <location>
        <begin position="143"/>
        <end position="159"/>
    </location>
</feature>
<gene>
    <name evidence="9 12" type="primary">ftsY</name>
    <name evidence="12" type="ORF">V2H45_15710</name>
</gene>
<feature type="compositionally biased region" description="Pro residues" evidence="10">
    <location>
        <begin position="258"/>
        <end position="274"/>
    </location>
</feature>
<dbReference type="InterPro" id="IPR013822">
    <property type="entry name" value="Signal_recog_particl_SRP54_hlx"/>
</dbReference>
<evidence type="ECO:0000256" key="8">
    <source>
        <dbReference type="ARBA" id="ARBA00048027"/>
    </source>
</evidence>
<organism evidence="12 13">
    <name type="scientific">Tumidithrix elongata BACA0141</name>
    <dbReference type="NCBI Taxonomy" id="2716417"/>
    <lineage>
        <taxon>Bacteria</taxon>
        <taxon>Bacillati</taxon>
        <taxon>Cyanobacteriota</taxon>
        <taxon>Cyanophyceae</taxon>
        <taxon>Pseudanabaenales</taxon>
        <taxon>Pseudanabaenaceae</taxon>
        <taxon>Tumidithrix</taxon>
        <taxon>Tumidithrix elongata</taxon>
    </lineage>
</organism>
<dbReference type="Gene3D" id="1.20.120.140">
    <property type="entry name" value="Signal recognition particle SRP54, nucleotide-binding domain"/>
    <property type="match status" value="1"/>
</dbReference>
<feature type="binding site" evidence="9">
    <location>
        <begin position="590"/>
        <end position="594"/>
    </location>
    <ligand>
        <name>GTP</name>
        <dbReference type="ChEBI" id="CHEBI:37565"/>
    </ligand>
</feature>
<feature type="region of interest" description="Disordered" evidence="10">
    <location>
        <begin position="1"/>
        <end position="50"/>
    </location>
</feature>
<keyword evidence="6 9" id="KW-0472">Membrane</keyword>
<evidence type="ECO:0000259" key="11">
    <source>
        <dbReference type="PROSITE" id="PS00300"/>
    </source>
</evidence>
<proteinExistence type="inferred from homology"/>
<keyword evidence="13" id="KW-1185">Reference proteome</keyword>
<dbReference type="HAMAP" id="MF_00920">
    <property type="entry name" value="FtsY"/>
    <property type="match status" value="1"/>
</dbReference>
<dbReference type="Proteomes" id="UP001333818">
    <property type="component" value="Unassembled WGS sequence"/>
</dbReference>
<dbReference type="SMART" id="SM00382">
    <property type="entry name" value="AAA"/>
    <property type="match status" value="1"/>
</dbReference>
<comment type="catalytic activity">
    <reaction evidence="8 9">
        <text>GTP + H2O = GDP + phosphate + H(+)</text>
        <dbReference type="Rhea" id="RHEA:19669"/>
        <dbReference type="ChEBI" id="CHEBI:15377"/>
        <dbReference type="ChEBI" id="CHEBI:15378"/>
        <dbReference type="ChEBI" id="CHEBI:37565"/>
        <dbReference type="ChEBI" id="CHEBI:43474"/>
        <dbReference type="ChEBI" id="CHEBI:58189"/>
        <dbReference type="EC" id="3.6.5.4"/>
    </reaction>
</comment>
<keyword evidence="4 9" id="KW-0378">Hydrolase</keyword>
<dbReference type="SUPFAM" id="SSF47364">
    <property type="entry name" value="Domain of the SRP/SRP receptor G-proteins"/>
    <property type="match status" value="1"/>
</dbReference>
<dbReference type="EC" id="3.6.5.4" evidence="9"/>
<comment type="subunit">
    <text evidence="9">Part of the signal recognition particle protein translocation system, which is composed of SRP and FtsY.</text>
</comment>
<comment type="function">
    <text evidence="9">Involved in targeting and insertion of nascent membrane proteins into the cytoplasmic membrane. Acts as a receptor for the complex formed by the signal recognition particle (SRP) and the ribosome-nascent chain (RNC).</text>
</comment>
<dbReference type="GO" id="GO:0005525">
    <property type="term" value="F:GTP binding"/>
    <property type="evidence" value="ECO:0007669"/>
    <property type="project" value="UniProtKB-UniRule"/>
</dbReference>
<dbReference type="SUPFAM" id="SSF52540">
    <property type="entry name" value="P-loop containing nucleoside triphosphate hydrolases"/>
    <property type="match status" value="1"/>
</dbReference>
<keyword evidence="3 9" id="KW-0547">Nucleotide-binding</keyword>
<evidence type="ECO:0000256" key="1">
    <source>
        <dbReference type="ARBA" id="ARBA00022475"/>
    </source>
</evidence>
<feature type="compositionally biased region" description="Low complexity" evidence="10">
    <location>
        <begin position="245"/>
        <end position="257"/>
    </location>
</feature>
<feature type="compositionally biased region" description="Low complexity" evidence="10">
    <location>
        <begin position="77"/>
        <end position="99"/>
    </location>
</feature>
<feature type="compositionally biased region" description="Low complexity" evidence="10">
    <location>
        <begin position="107"/>
        <end position="117"/>
    </location>
</feature>
<keyword evidence="7 9" id="KW-0675">Receptor</keyword>
<evidence type="ECO:0000256" key="9">
    <source>
        <dbReference type="HAMAP-Rule" id="MF_00920"/>
    </source>
</evidence>
<dbReference type="GO" id="GO:0003924">
    <property type="term" value="F:GTPase activity"/>
    <property type="evidence" value="ECO:0007669"/>
    <property type="project" value="UniProtKB-UniRule"/>
</dbReference>
<dbReference type="InterPro" id="IPR000897">
    <property type="entry name" value="SRP54_GTPase_dom"/>
</dbReference>
<feature type="binding site" evidence="9">
    <location>
        <begin position="654"/>
        <end position="657"/>
    </location>
    <ligand>
        <name>GTP</name>
        <dbReference type="ChEBI" id="CHEBI:37565"/>
    </ligand>
</feature>
<dbReference type="SMART" id="SM00962">
    <property type="entry name" value="SRP54"/>
    <property type="match status" value="1"/>
</dbReference>
<dbReference type="PROSITE" id="PS00300">
    <property type="entry name" value="SRP54"/>
    <property type="match status" value="1"/>
</dbReference>
<accession>A0AAW9PYU7</accession>
<evidence type="ECO:0000256" key="10">
    <source>
        <dbReference type="SAM" id="MobiDB-lite"/>
    </source>
</evidence>
<evidence type="ECO:0000313" key="12">
    <source>
        <dbReference type="EMBL" id="MEE3718187.1"/>
    </source>
</evidence>
<keyword evidence="1 9" id="KW-1003">Cell membrane</keyword>
<feature type="region of interest" description="Disordered" evidence="10">
    <location>
        <begin position="66"/>
        <end position="171"/>
    </location>
</feature>
<feature type="binding site" evidence="9">
    <location>
        <begin position="507"/>
        <end position="514"/>
    </location>
    <ligand>
        <name>GTP</name>
        <dbReference type="ChEBI" id="CHEBI:37565"/>
    </ligand>
</feature>
<dbReference type="SMART" id="SM00963">
    <property type="entry name" value="SRP54_N"/>
    <property type="match status" value="1"/>
</dbReference>
<sequence length="703" mass="75289">MVFNWFRRKFDDEKQSEEQSVEEQKAESQAEAEPVAPPAETTATSTPQSQDLLNWAKAAYVNIQKQQTEVVQPEVITESTPATEPESEPDSAPTSELVTEPPPEPPTESAEPVATEPIAETISEPIAEAATPDISVEAEAELLPETIAAEPAPEPITEPNVEPSSEFIPDAVPETTPELVTAPPVEASLESEPEAIAAAEPIAEIVDIIDAGIPETIPETAAESIPETAAESITETAVEAVPTLTVEEPVVTDAPTVEPTPEPSPEPTPEPTPEPVIETVAEPVASESVPDNLPEASTFDPNEEPTVPLPFWMQSESDRLARIAALEANAIVEPEPETPQPVVVTQTKTQVQIPIYEPQLPFDESFLWSAEVLASQGRRPEEISAEEITWLKRLRQGLDKTRLTLVNQLKALVGKGPLGADDVDEIEALLLQADVGVQATDKIVQALQTKLRNEVLPPEAAIAFLKQILREMLDAPLLVEKKGANKKPPVANLVPEKNQLNIWLITGVNGAGKTTTIGKLAHIANKSGYKTLIAAADTFRAAAVQQVQAWGERSQVEVIANTGKNTDPAAVVFDAIIAAQARGSELLLIDTAGRLQNKNNLMEELSKIRRIVDKKAPEATIESLLVLDATLGQNGLRQAEVFSKSAGISGVVLTKLDGTAKGGVAIAVVEQLGLPIRFIGAGEGIEDLRPFSSYEFVEALLSN</sequence>
<dbReference type="FunFam" id="1.20.120.140:FF:000002">
    <property type="entry name" value="Signal recognition particle receptor FtsY"/>
    <property type="match status" value="1"/>
</dbReference>
<dbReference type="Pfam" id="PF02881">
    <property type="entry name" value="SRP54_N"/>
    <property type="match status" value="1"/>
</dbReference>
<dbReference type="PANTHER" id="PTHR43134:SF1">
    <property type="entry name" value="SIGNAL RECOGNITION PARTICLE RECEPTOR SUBUNIT ALPHA"/>
    <property type="match status" value="1"/>
</dbReference>
<dbReference type="GO" id="GO:0005047">
    <property type="term" value="F:signal recognition particle binding"/>
    <property type="evidence" value="ECO:0007669"/>
    <property type="project" value="TreeGrafter"/>
</dbReference>
<dbReference type="Pfam" id="PF00448">
    <property type="entry name" value="SRP54"/>
    <property type="match status" value="1"/>
</dbReference>
<dbReference type="RefSeq" id="WP_330484619.1">
    <property type="nucleotide sequence ID" value="NZ_JAZBJZ010000067.1"/>
</dbReference>
<feature type="compositionally biased region" description="Basic and acidic residues" evidence="10">
    <location>
        <begin position="8"/>
        <end position="28"/>
    </location>
</feature>
<comment type="subcellular location">
    <subcellularLocation>
        <location evidence="9">Cell membrane</location>
        <topology evidence="9">Peripheral membrane protein</topology>
        <orientation evidence="9">Cytoplasmic side</orientation>
    </subcellularLocation>
    <subcellularLocation>
        <location evidence="9">Cytoplasm</location>
    </subcellularLocation>
</comment>
<comment type="caution">
    <text evidence="12">The sequence shown here is derived from an EMBL/GenBank/DDBJ whole genome shotgun (WGS) entry which is preliminary data.</text>
</comment>
<feature type="domain" description="SRP54-type proteins GTP-binding" evidence="11">
    <location>
        <begin position="675"/>
        <end position="688"/>
    </location>
</feature>
<dbReference type="GO" id="GO:0006614">
    <property type="term" value="P:SRP-dependent cotranslational protein targeting to membrane"/>
    <property type="evidence" value="ECO:0007669"/>
    <property type="project" value="InterPro"/>
</dbReference>
<keyword evidence="5 9" id="KW-0342">GTP-binding</keyword>
<dbReference type="InterPro" id="IPR036225">
    <property type="entry name" value="SRP/SRP_N"/>
</dbReference>
<dbReference type="InterPro" id="IPR027417">
    <property type="entry name" value="P-loop_NTPase"/>
</dbReference>
<dbReference type="EMBL" id="JAZBJZ010000067">
    <property type="protein sequence ID" value="MEE3718187.1"/>
    <property type="molecule type" value="Genomic_DNA"/>
</dbReference>
<dbReference type="GO" id="GO:0005886">
    <property type="term" value="C:plasma membrane"/>
    <property type="evidence" value="ECO:0007669"/>
    <property type="project" value="UniProtKB-SubCell"/>
</dbReference>
<evidence type="ECO:0000256" key="6">
    <source>
        <dbReference type="ARBA" id="ARBA00023136"/>
    </source>
</evidence>
<reference evidence="12" key="1">
    <citation type="submission" date="2024-01" db="EMBL/GenBank/DDBJ databases">
        <title>Bank of Algae and Cyanobacteria of the Azores (BACA) strain genomes.</title>
        <authorList>
            <person name="Luz R."/>
            <person name="Cordeiro R."/>
            <person name="Fonseca A."/>
            <person name="Goncalves V."/>
        </authorList>
    </citation>
    <scope>NUCLEOTIDE SEQUENCE</scope>
    <source>
        <strain evidence="12">BACA0141</strain>
    </source>
</reference>
<comment type="similarity">
    <text evidence="9">Belongs to the GTP-binding SRP family. FtsY subfamily.</text>
</comment>
<dbReference type="InterPro" id="IPR042101">
    <property type="entry name" value="SRP54_N_sf"/>
</dbReference>
<name>A0AAW9PYU7_9CYAN</name>
<keyword evidence="2 9" id="KW-0963">Cytoplasm</keyword>
<dbReference type="AlphaFoldDB" id="A0AAW9PYU7"/>
<evidence type="ECO:0000313" key="13">
    <source>
        <dbReference type="Proteomes" id="UP001333818"/>
    </source>
</evidence>
<evidence type="ECO:0000256" key="3">
    <source>
        <dbReference type="ARBA" id="ARBA00022741"/>
    </source>
</evidence>
<dbReference type="FunFam" id="3.40.50.300:FF:000053">
    <property type="entry name" value="Signal recognition particle receptor FtsY"/>
    <property type="match status" value="1"/>
</dbReference>
<evidence type="ECO:0000256" key="7">
    <source>
        <dbReference type="ARBA" id="ARBA00023170"/>
    </source>
</evidence>
<evidence type="ECO:0000256" key="2">
    <source>
        <dbReference type="ARBA" id="ARBA00022490"/>
    </source>
</evidence>
<dbReference type="Gene3D" id="3.40.50.300">
    <property type="entry name" value="P-loop containing nucleotide triphosphate hydrolases"/>
    <property type="match status" value="1"/>
</dbReference>
<dbReference type="PANTHER" id="PTHR43134">
    <property type="entry name" value="SIGNAL RECOGNITION PARTICLE RECEPTOR SUBUNIT ALPHA"/>
    <property type="match status" value="1"/>
</dbReference>
<evidence type="ECO:0000256" key="4">
    <source>
        <dbReference type="ARBA" id="ARBA00022801"/>
    </source>
</evidence>
<protein>
    <recommendedName>
        <fullName evidence="9">Signal recognition particle receptor FtsY</fullName>
        <shortName evidence="9">SRP receptor</shortName>
        <ecNumber evidence="9">3.6.5.4</ecNumber>
    </recommendedName>
</protein>
<dbReference type="NCBIfam" id="TIGR00064">
    <property type="entry name" value="ftsY"/>
    <property type="match status" value="1"/>
</dbReference>
<dbReference type="GO" id="GO:0005737">
    <property type="term" value="C:cytoplasm"/>
    <property type="evidence" value="ECO:0007669"/>
    <property type="project" value="UniProtKB-SubCell"/>
</dbReference>
<feature type="region of interest" description="Disordered" evidence="10">
    <location>
        <begin position="245"/>
        <end position="275"/>
    </location>
</feature>